<keyword evidence="2" id="KW-1185">Reference proteome</keyword>
<dbReference type="Proteomes" id="UP001315278">
    <property type="component" value="Unassembled WGS sequence"/>
</dbReference>
<evidence type="ECO:0000313" key="2">
    <source>
        <dbReference type="Proteomes" id="UP001315278"/>
    </source>
</evidence>
<protein>
    <submittedName>
        <fullName evidence="1">DUF3768 domain-containing protein</fullName>
    </submittedName>
</protein>
<dbReference type="EMBL" id="JAFCJH010000007">
    <property type="protein sequence ID" value="MBR0795650.1"/>
    <property type="molecule type" value="Genomic_DNA"/>
</dbReference>
<reference evidence="2" key="1">
    <citation type="journal article" date="2021" name="ISME J.">
        <title>Evolutionary origin and ecological implication of a unique nif island in free-living Bradyrhizobium lineages.</title>
        <authorList>
            <person name="Tao J."/>
        </authorList>
    </citation>
    <scope>NUCLEOTIDE SEQUENCE [LARGE SCALE GENOMIC DNA]</scope>
    <source>
        <strain evidence="2">SZCCT0434</strain>
    </source>
</reference>
<accession>A0ABS5FFT7</accession>
<proteinExistence type="predicted"/>
<dbReference type="InterPro" id="IPR022243">
    <property type="entry name" value="DUF3768"/>
</dbReference>
<organism evidence="1 2">
    <name type="scientific">Bradyrhizobium jicamae</name>
    <dbReference type="NCBI Taxonomy" id="280332"/>
    <lineage>
        <taxon>Bacteria</taxon>
        <taxon>Pseudomonadati</taxon>
        <taxon>Pseudomonadota</taxon>
        <taxon>Alphaproteobacteria</taxon>
        <taxon>Hyphomicrobiales</taxon>
        <taxon>Nitrobacteraceae</taxon>
        <taxon>Bradyrhizobium</taxon>
    </lineage>
</organism>
<name>A0ABS5FFT7_9BRAD</name>
<evidence type="ECO:0000313" key="1">
    <source>
        <dbReference type="EMBL" id="MBR0795650.1"/>
    </source>
</evidence>
<dbReference type="RefSeq" id="WP_212492395.1">
    <property type="nucleotide sequence ID" value="NZ_JAFCJH010000007.1"/>
</dbReference>
<comment type="caution">
    <text evidence="1">The sequence shown here is derived from an EMBL/GenBank/DDBJ whole genome shotgun (WGS) entry which is preliminary data.</text>
</comment>
<dbReference type="Pfam" id="PF12599">
    <property type="entry name" value="DUF3768"/>
    <property type="match status" value="1"/>
</dbReference>
<gene>
    <name evidence="1" type="ORF">JQ615_09645</name>
</gene>
<sequence>MSSDKARIRTLNDDLRQHLLGGGAVMTPGIAALGPEALLRLVQTIATFDDFCTENDPHNEHDFGAFDFDGVRVFFKIDYYDKDLKAGSPDPADPSVTERVITLMLAEDNQAFETIESQFRNHHPIYRGSAAEPF</sequence>